<dbReference type="AlphaFoldDB" id="A0A933SJT4"/>
<organism evidence="5 6">
    <name type="scientific">Eiseniibacteriota bacterium</name>
    <dbReference type="NCBI Taxonomy" id="2212470"/>
    <lineage>
        <taxon>Bacteria</taxon>
        <taxon>Candidatus Eiseniibacteriota</taxon>
    </lineage>
</organism>
<accession>A0A933SJT4</accession>
<dbReference type="Gene3D" id="2.30.40.10">
    <property type="entry name" value="Urease, subunit C, domain 1"/>
    <property type="match status" value="1"/>
</dbReference>
<evidence type="ECO:0000256" key="1">
    <source>
        <dbReference type="ARBA" id="ARBA00022723"/>
    </source>
</evidence>
<dbReference type="Gene3D" id="3.20.20.140">
    <property type="entry name" value="Metal-dependent hydrolases"/>
    <property type="match status" value="1"/>
</dbReference>
<dbReference type="EMBL" id="JACRIW010000121">
    <property type="protein sequence ID" value="MBI5171159.1"/>
    <property type="molecule type" value="Genomic_DNA"/>
</dbReference>
<dbReference type="GO" id="GO:0046872">
    <property type="term" value="F:metal ion binding"/>
    <property type="evidence" value="ECO:0007669"/>
    <property type="project" value="UniProtKB-KW"/>
</dbReference>
<dbReference type="Proteomes" id="UP000696931">
    <property type="component" value="Unassembled WGS sequence"/>
</dbReference>
<dbReference type="PANTHER" id="PTHR22642:SF2">
    <property type="entry name" value="PROTEIN LONG AFTER FAR-RED 3"/>
    <property type="match status" value="1"/>
</dbReference>
<dbReference type="InterPro" id="IPR054418">
    <property type="entry name" value="MQNX/HUTI_composite_N"/>
</dbReference>
<name>A0A933SJT4_UNCEI</name>
<feature type="domain" description="Aminodeoxyfutalosine deaminase/Imidazolonepropionase-like composite" evidence="4">
    <location>
        <begin position="27"/>
        <end position="51"/>
    </location>
</feature>
<dbReference type="PANTHER" id="PTHR22642">
    <property type="entry name" value="IMIDAZOLONEPROPIONASE"/>
    <property type="match status" value="1"/>
</dbReference>
<dbReference type="Pfam" id="PF22039">
    <property type="entry name" value="HUTI_composite_bact"/>
    <property type="match status" value="1"/>
</dbReference>
<keyword evidence="2" id="KW-0378">Hydrolase</keyword>
<protein>
    <recommendedName>
        <fullName evidence="4">Aminodeoxyfutalosine deaminase/Imidazolonepropionase-like composite domain-containing protein</fullName>
    </recommendedName>
</protein>
<evidence type="ECO:0000259" key="4">
    <source>
        <dbReference type="Pfam" id="PF22039"/>
    </source>
</evidence>
<evidence type="ECO:0000256" key="3">
    <source>
        <dbReference type="ARBA" id="ARBA00022833"/>
    </source>
</evidence>
<evidence type="ECO:0000313" key="6">
    <source>
        <dbReference type="Proteomes" id="UP000696931"/>
    </source>
</evidence>
<comment type="caution">
    <text evidence="5">The sequence shown here is derived from an EMBL/GenBank/DDBJ whole genome shotgun (WGS) entry which is preliminary data.</text>
</comment>
<keyword evidence="3" id="KW-0862">Zinc</keyword>
<proteinExistence type="predicted"/>
<reference evidence="5" key="1">
    <citation type="submission" date="2020-07" db="EMBL/GenBank/DDBJ databases">
        <title>Huge and variable diversity of episymbiotic CPR bacteria and DPANN archaea in groundwater ecosystems.</title>
        <authorList>
            <person name="He C.Y."/>
            <person name="Keren R."/>
            <person name="Whittaker M."/>
            <person name="Farag I.F."/>
            <person name="Doudna J."/>
            <person name="Cate J.H.D."/>
            <person name="Banfield J.F."/>
        </authorList>
    </citation>
    <scope>NUCLEOTIDE SEQUENCE</scope>
    <source>
        <strain evidence="5">NC_groundwater_1813_Pr3_B-0.1um_71_17</strain>
    </source>
</reference>
<keyword evidence="1" id="KW-0479">Metal-binding</keyword>
<dbReference type="GO" id="GO:0016810">
    <property type="term" value="F:hydrolase activity, acting on carbon-nitrogen (but not peptide) bonds"/>
    <property type="evidence" value="ECO:0007669"/>
    <property type="project" value="InterPro"/>
</dbReference>
<evidence type="ECO:0000256" key="2">
    <source>
        <dbReference type="ARBA" id="ARBA00022801"/>
    </source>
</evidence>
<dbReference type="SUPFAM" id="SSF51338">
    <property type="entry name" value="Composite domain of metallo-dependent hydrolases"/>
    <property type="match status" value="1"/>
</dbReference>
<gene>
    <name evidence="5" type="ORF">HZA61_16855</name>
</gene>
<evidence type="ECO:0000313" key="5">
    <source>
        <dbReference type="EMBL" id="MBI5171159.1"/>
    </source>
</evidence>
<dbReference type="InterPro" id="IPR011059">
    <property type="entry name" value="Metal-dep_hydrolase_composite"/>
</dbReference>
<sequence length="94" mass="10109">MSAARNDSPLLFTRARLWPEPEVRADAVLVEDGRIAAVGASDELRLLNPHARVINAAGATLTSGLCDAHLHFVPWARARRQADLRGSATIAEAL</sequence>
<dbReference type="Gene3D" id="3.10.310.70">
    <property type="match status" value="1"/>
</dbReference>